<dbReference type="PANTHER" id="PTHR34154:SF3">
    <property type="entry name" value="ALKALI-SENSITIVE LINKAGE PROTEIN 1"/>
    <property type="match status" value="1"/>
</dbReference>
<evidence type="ECO:0000313" key="5">
    <source>
        <dbReference type="Proteomes" id="UP000053593"/>
    </source>
</evidence>
<protein>
    <submittedName>
        <fullName evidence="4">Glycoside hydrolase family 128 protein</fullName>
    </submittedName>
</protein>
<dbReference type="SUPFAM" id="SSF51445">
    <property type="entry name" value="(Trans)glycosidases"/>
    <property type="match status" value="1"/>
</dbReference>
<dbReference type="GO" id="GO:0009277">
    <property type="term" value="C:fungal-type cell wall"/>
    <property type="evidence" value="ECO:0007669"/>
    <property type="project" value="TreeGrafter"/>
</dbReference>
<dbReference type="InterPro" id="IPR017853">
    <property type="entry name" value="GH"/>
</dbReference>
<reference evidence="4 5" key="1">
    <citation type="submission" date="2014-04" db="EMBL/GenBank/DDBJ databases">
        <title>Evolutionary Origins and Diversification of the Mycorrhizal Mutualists.</title>
        <authorList>
            <consortium name="DOE Joint Genome Institute"/>
            <consortium name="Mycorrhizal Genomics Consortium"/>
            <person name="Kohler A."/>
            <person name="Kuo A."/>
            <person name="Nagy L.G."/>
            <person name="Floudas D."/>
            <person name="Copeland A."/>
            <person name="Barry K.W."/>
            <person name="Cichocki N."/>
            <person name="Veneault-Fourrey C."/>
            <person name="LaButti K."/>
            <person name="Lindquist E.A."/>
            <person name="Lipzen A."/>
            <person name="Lundell T."/>
            <person name="Morin E."/>
            <person name="Murat C."/>
            <person name="Riley R."/>
            <person name="Ohm R."/>
            <person name="Sun H."/>
            <person name="Tunlid A."/>
            <person name="Henrissat B."/>
            <person name="Grigoriev I.V."/>
            <person name="Hibbett D.S."/>
            <person name="Martin F."/>
        </authorList>
    </citation>
    <scope>NUCLEOTIDE SEQUENCE [LARGE SCALE GENOMIC DNA]</scope>
    <source>
        <strain evidence="4 5">FD-317 M1</strain>
    </source>
</reference>
<dbReference type="Proteomes" id="UP000053593">
    <property type="component" value="Unassembled WGS sequence"/>
</dbReference>
<accession>A0A0D0B1W1</accession>
<dbReference type="PANTHER" id="PTHR34154">
    <property type="entry name" value="ALKALI-SENSITIVE LINKAGE PROTEIN 1"/>
    <property type="match status" value="1"/>
</dbReference>
<sequence>MAFSLISRLTLVVACLSLIAVPAAAVPNSGSASSSASSSSAAASSGSSNSTVAASNTPASTTQAGTTATSATTTAAPTTTNGKNAKRGLSYVGTDNTQDVLNINQTKSVVSWQYDWGLIPPANLAQSGVEYIPMQWGSSGIENLSQTVQAYGIKTLLTFNEPDFNQQSNIDPNFAAQLWQQYIDPLRKIAPGIKIGAPAVSSGGTGLPWLSTFFGACGNCTFDFLPIHWYGEGVAGFYDYLYQVYGEFGNKTIWVTEFAETSLNDTEVTDFLNQTTAFMDGLAFVERYAWFGYFVSTQTSRLIDQTDPNLPRQRPQNGSAYNMLNNNGSLNDLGTLYIGADTVETSGPATNTAANVAGGGPAGPGYATVSVAPGHAPTFSPNGALSSREGMITALGSLAALVLGSLLM</sequence>
<dbReference type="GO" id="GO:0016787">
    <property type="term" value="F:hydrolase activity"/>
    <property type="evidence" value="ECO:0007669"/>
    <property type="project" value="UniProtKB-KW"/>
</dbReference>
<keyword evidence="2" id="KW-0732">Signal</keyword>
<gene>
    <name evidence="4" type="ORF">GYMLUDRAFT_61475</name>
</gene>
<dbReference type="AlphaFoldDB" id="A0A0D0B1W1"/>
<dbReference type="HOGENOM" id="CLU_040908_3_0_1"/>
<proteinExistence type="predicted"/>
<evidence type="ECO:0000259" key="3">
    <source>
        <dbReference type="Pfam" id="PF11790"/>
    </source>
</evidence>
<evidence type="ECO:0000256" key="2">
    <source>
        <dbReference type="SAM" id="SignalP"/>
    </source>
</evidence>
<dbReference type="InterPro" id="IPR024655">
    <property type="entry name" value="Asl1_glyco_hydro_catalytic"/>
</dbReference>
<feature type="signal peptide" evidence="2">
    <location>
        <begin position="1"/>
        <end position="25"/>
    </location>
</feature>
<organism evidence="4 5">
    <name type="scientific">Collybiopsis luxurians FD-317 M1</name>
    <dbReference type="NCBI Taxonomy" id="944289"/>
    <lineage>
        <taxon>Eukaryota</taxon>
        <taxon>Fungi</taxon>
        <taxon>Dikarya</taxon>
        <taxon>Basidiomycota</taxon>
        <taxon>Agaricomycotina</taxon>
        <taxon>Agaricomycetes</taxon>
        <taxon>Agaricomycetidae</taxon>
        <taxon>Agaricales</taxon>
        <taxon>Marasmiineae</taxon>
        <taxon>Omphalotaceae</taxon>
        <taxon>Collybiopsis</taxon>
        <taxon>Collybiopsis luxurians</taxon>
    </lineage>
</organism>
<feature type="compositionally biased region" description="Low complexity" evidence="1">
    <location>
        <begin position="30"/>
        <end position="83"/>
    </location>
</feature>
<name>A0A0D0B1W1_9AGAR</name>
<evidence type="ECO:0000313" key="4">
    <source>
        <dbReference type="EMBL" id="KIK57165.1"/>
    </source>
</evidence>
<feature type="chain" id="PRO_5002207804" evidence="2">
    <location>
        <begin position="26"/>
        <end position="408"/>
    </location>
</feature>
<dbReference type="OrthoDB" id="43654at2759"/>
<dbReference type="GO" id="GO:0071966">
    <property type="term" value="P:fungal-type cell wall polysaccharide metabolic process"/>
    <property type="evidence" value="ECO:0007669"/>
    <property type="project" value="TreeGrafter"/>
</dbReference>
<keyword evidence="5" id="KW-1185">Reference proteome</keyword>
<dbReference type="Pfam" id="PF11790">
    <property type="entry name" value="Glyco_hydro_cc"/>
    <property type="match status" value="1"/>
</dbReference>
<dbReference type="EMBL" id="KN834792">
    <property type="protein sequence ID" value="KIK57165.1"/>
    <property type="molecule type" value="Genomic_DNA"/>
</dbReference>
<feature type="domain" description="Asl1-like glycosyl hydrolase catalytic" evidence="3">
    <location>
        <begin position="88"/>
        <end position="337"/>
    </location>
</feature>
<evidence type="ECO:0000256" key="1">
    <source>
        <dbReference type="SAM" id="MobiDB-lite"/>
    </source>
</evidence>
<feature type="region of interest" description="Disordered" evidence="1">
    <location>
        <begin position="30"/>
        <end position="90"/>
    </location>
</feature>
<keyword evidence="4" id="KW-0378">Hydrolase</keyword>
<dbReference type="Gene3D" id="3.20.20.80">
    <property type="entry name" value="Glycosidases"/>
    <property type="match status" value="1"/>
</dbReference>
<dbReference type="InterPro" id="IPR053183">
    <property type="entry name" value="ASL1"/>
</dbReference>